<name>A0A6A0ADT7_HAELA</name>
<accession>A0A6A0ADT7</accession>
<evidence type="ECO:0000313" key="3">
    <source>
        <dbReference type="Proteomes" id="UP000485058"/>
    </source>
</evidence>
<feature type="region of interest" description="Disordered" evidence="1">
    <location>
        <begin position="87"/>
        <end position="118"/>
    </location>
</feature>
<reference evidence="2 3" key="1">
    <citation type="submission" date="2020-02" db="EMBL/GenBank/DDBJ databases">
        <title>Draft genome sequence of Haematococcus lacustris strain NIES-144.</title>
        <authorList>
            <person name="Morimoto D."/>
            <person name="Nakagawa S."/>
            <person name="Yoshida T."/>
            <person name="Sawayama S."/>
        </authorList>
    </citation>
    <scope>NUCLEOTIDE SEQUENCE [LARGE SCALE GENOMIC DNA]</scope>
    <source>
        <strain evidence="2 3">NIES-144</strain>
    </source>
</reference>
<comment type="caution">
    <text evidence="2">The sequence shown here is derived from an EMBL/GenBank/DDBJ whole genome shotgun (WGS) entry which is preliminary data.</text>
</comment>
<organism evidence="2 3">
    <name type="scientific">Haematococcus lacustris</name>
    <name type="common">Green alga</name>
    <name type="synonym">Haematococcus pluvialis</name>
    <dbReference type="NCBI Taxonomy" id="44745"/>
    <lineage>
        <taxon>Eukaryota</taxon>
        <taxon>Viridiplantae</taxon>
        <taxon>Chlorophyta</taxon>
        <taxon>core chlorophytes</taxon>
        <taxon>Chlorophyceae</taxon>
        <taxon>CS clade</taxon>
        <taxon>Chlamydomonadales</taxon>
        <taxon>Haematococcaceae</taxon>
        <taxon>Haematococcus</taxon>
    </lineage>
</organism>
<dbReference type="AlphaFoldDB" id="A0A6A0ADT7"/>
<gene>
    <name evidence="2" type="ORF">HaLaN_29773</name>
</gene>
<evidence type="ECO:0000313" key="2">
    <source>
        <dbReference type="EMBL" id="GFH30845.1"/>
    </source>
</evidence>
<keyword evidence="3" id="KW-1185">Reference proteome</keyword>
<evidence type="ECO:0000256" key="1">
    <source>
        <dbReference type="SAM" id="MobiDB-lite"/>
    </source>
</evidence>
<proteinExistence type="predicted"/>
<sequence>MKRVYFVGVISQEPHRIAFDQVWMFSAATRKLVREEVKRVGRNITDPILRIRPEGVTVEDSARLPDPFDLSLAALDQVDPLSLLTEEERQERIQEMEQQAEMMDELEEQPDASPSDMM</sequence>
<dbReference type="Proteomes" id="UP000485058">
    <property type="component" value="Unassembled WGS sequence"/>
</dbReference>
<dbReference type="EMBL" id="BLLF01005182">
    <property type="protein sequence ID" value="GFH30845.1"/>
    <property type="molecule type" value="Genomic_DNA"/>
</dbReference>
<protein>
    <submittedName>
        <fullName evidence="2">Uncharacterized protein</fullName>
    </submittedName>
</protein>